<dbReference type="InterPro" id="IPR004330">
    <property type="entry name" value="FAR1_DNA_bnd_dom"/>
</dbReference>
<dbReference type="PANTHER" id="PTHR46328">
    <property type="entry name" value="FAR-RED IMPAIRED RESPONSIVE (FAR1) FAMILY PROTEIN-RELATED"/>
    <property type="match status" value="1"/>
</dbReference>
<accession>A0A2H5QAI6</accession>
<evidence type="ECO:0000313" key="3">
    <source>
        <dbReference type="Proteomes" id="UP000236630"/>
    </source>
</evidence>
<dbReference type="STRING" id="55188.A0A2H5QAI6"/>
<evidence type="ECO:0000313" key="2">
    <source>
        <dbReference type="EMBL" id="GAY61582.1"/>
    </source>
</evidence>
<dbReference type="PANTHER" id="PTHR46328:SF43">
    <property type="entry name" value="FAR1 DOMAIN-CONTAINING PROTEIN"/>
    <property type="match status" value="1"/>
</dbReference>
<dbReference type="Pfam" id="PF03101">
    <property type="entry name" value="FAR1"/>
    <property type="match status" value="1"/>
</dbReference>
<reference evidence="2 3" key="1">
    <citation type="journal article" date="2017" name="Front. Genet.">
        <title>Draft sequencing of the heterozygous diploid genome of Satsuma (Citrus unshiu Marc.) using a hybrid assembly approach.</title>
        <authorList>
            <person name="Shimizu T."/>
            <person name="Tanizawa Y."/>
            <person name="Mochizuki T."/>
            <person name="Nagasaki H."/>
            <person name="Yoshioka T."/>
            <person name="Toyoda A."/>
            <person name="Fujiyama A."/>
            <person name="Kaminuma E."/>
            <person name="Nakamura Y."/>
        </authorList>
    </citation>
    <scope>NUCLEOTIDE SEQUENCE [LARGE SCALE GENOMIC DNA]</scope>
    <source>
        <strain evidence="3">cv. Miyagawa wase</strain>
    </source>
</reference>
<comment type="caution">
    <text evidence="2">The sequence shown here is derived from an EMBL/GenBank/DDBJ whole genome shotgun (WGS) entry which is preliminary data.</text>
</comment>
<name>A0A2H5QAI6_CITUN</name>
<proteinExistence type="predicted"/>
<keyword evidence="3" id="KW-1185">Reference proteome</keyword>
<evidence type="ECO:0000259" key="1">
    <source>
        <dbReference type="Pfam" id="PF03101"/>
    </source>
</evidence>
<dbReference type="EMBL" id="BDQV01000274">
    <property type="protein sequence ID" value="GAY61582.1"/>
    <property type="molecule type" value="Genomic_DNA"/>
</dbReference>
<dbReference type="Proteomes" id="UP000236630">
    <property type="component" value="Unassembled WGS sequence"/>
</dbReference>
<dbReference type="AlphaFoldDB" id="A0A2H5QAI6"/>
<sequence length="115" mass="13103">LLQHTTFSHAPQFSLLTAPYEWRALVVMNLQIDLNTNLDECGNVIDGNMNLEPYIGLVFDTQDDAYSFYLRYAKCMGFGISKKSSRRSKLSGEFIDTKFTCTKYGIKRESSAINQ</sequence>
<feature type="domain" description="FAR1" evidence="1">
    <location>
        <begin position="67"/>
        <end position="111"/>
    </location>
</feature>
<protein>
    <recommendedName>
        <fullName evidence="1">FAR1 domain-containing protein</fullName>
    </recommendedName>
</protein>
<gene>
    <name evidence="2" type="ORF">CUMW_211080</name>
</gene>
<feature type="non-terminal residue" evidence="2">
    <location>
        <position position="1"/>
    </location>
</feature>
<organism evidence="2 3">
    <name type="scientific">Citrus unshiu</name>
    <name type="common">Satsuma mandarin</name>
    <name type="synonym">Citrus nobilis var. unshiu</name>
    <dbReference type="NCBI Taxonomy" id="55188"/>
    <lineage>
        <taxon>Eukaryota</taxon>
        <taxon>Viridiplantae</taxon>
        <taxon>Streptophyta</taxon>
        <taxon>Embryophyta</taxon>
        <taxon>Tracheophyta</taxon>
        <taxon>Spermatophyta</taxon>
        <taxon>Magnoliopsida</taxon>
        <taxon>eudicotyledons</taxon>
        <taxon>Gunneridae</taxon>
        <taxon>Pentapetalae</taxon>
        <taxon>rosids</taxon>
        <taxon>malvids</taxon>
        <taxon>Sapindales</taxon>
        <taxon>Rutaceae</taxon>
        <taxon>Aurantioideae</taxon>
        <taxon>Citrus</taxon>
    </lineage>
</organism>